<keyword evidence="8" id="KW-1185">Reference proteome</keyword>
<dbReference type="GO" id="GO:0005737">
    <property type="term" value="C:cytoplasm"/>
    <property type="evidence" value="ECO:0007669"/>
    <property type="project" value="TreeGrafter"/>
</dbReference>
<name>A0A0C9Q5L2_9HYME</name>
<evidence type="ECO:0000313" key="8">
    <source>
        <dbReference type="Proteomes" id="UP000694866"/>
    </source>
</evidence>
<accession>A0A9R1U4R9</accession>
<gene>
    <name evidence="7" type="primary">l(2)efl_5</name>
    <name evidence="9" type="synonym">LOC105268872</name>
    <name evidence="7" type="ORF">g.12149</name>
</gene>
<dbReference type="GO" id="GO:0046872">
    <property type="term" value="F:metal ion binding"/>
    <property type="evidence" value="ECO:0007669"/>
    <property type="project" value="UniProtKB-KW"/>
</dbReference>
<dbReference type="Gene3D" id="2.60.40.790">
    <property type="match status" value="1"/>
</dbReference>
<dbReference type="KEGG" id="fas:105268872"/>
<dbReference type="CDD" id="cd06526">
    <property type="entry name" value="metazoan_ACD"/>
    <property type="match status" value="1"/>
</dbReference>
<dbReference type="PANTHER" id="PTHR45640:SF13">
    <property type="entry name" value="HEAT SHOCK PROTEIN 22-RELATED"/>
    <property type="match status" value="1"/>
</dbReference>
<sequence length="174" mass="20521">MALVPSSYWRDWWDDFERPGKVLDKYIERNITHAEVLETLRWPTFRSFFRPWGRSLSASLSELDKIENDADKFKVILDVRRFYPHEILVKTLDNSIIVEAKHEEKEDPFGYVSRKFHRRYDLPKGHDIRRVTSSLSTDGILTINAPKVVPPPGERIVPVDRTYFPALKSPRLLR</sequence>
<evidence type="ECO:0000256" key="5">
    <source>
        <dbReference type="RuleBase" id="RU003616"/>
    </source>
</evidence>
<dbReference type="InterPro" id="IPR008978">
    <property type="entry name" value="HSP20-like_chaperone"/>
</dbReference>
<feature type="binding site" evidence="3">
    <location>
        <position position="104"/>
    </location>
    <ligand>
        <name>Zn(2+)</name>
        <dbReference type="ChEBI" id="CHEBI:29105"/>
        <label>1</label>
    </ligand>
</feature>
<evidence type="ECO:0000256" key="2">
    <source>
        <dbReference type="PIRNR" id="PIRNR036514"/>
    </source>
</evidence>
<dbReference type="GO" id="GO:0042026">
    <property type="term" value="P:protein refolding"/>
    <property type="evidence" value="ECO:0007669"/>
    <property type="project" value="TreeGrafter"/>
</dbReference>
<dbReference type="GO" id="GO:0005634">
    <property type="term" value="C:nucleus"/>
    <property type="evidence" value="ECO:0007669"/>
    <property type="project" value="TreeGrafter"/>
</dbReference>
<comment type="similarity">
    <text evidence="2 4 5">Belongs to the small heat shock protein (HSP20) family.</text>
</comment>
<evidence type="ECO:0000256" key="3">
    <source>
        <dbReference type="PIRSR" id="PIRSR036514-1"/>
    </source>
</evidence>
<feature type="domain" description="SHSP" evidence="6">
    <location>
        <begin position="54"/>
        <end position="162"/>
    </location>
</feature>
<evidence type="ECO:0000313" key="7">
    <source>
        <dbReference type="EMBL" id="JAG79145.1"/>
    </source>
</evidence>
<evidence type="ECO:0000256" key="4">
    <source>
        <dbReference type="PROSITE-ProRule" id="PRU00285"/>
    </source>
</evidence>
<dbReference type="GO" id="GO:0051082">
    <property type="term" value="F:unfolded protein binding"/>
    <property type="evidence" value="ECO:0007669"/>
    <property type="project" value="TreeGrafter"/>
</dbReference>
<keyword evidence="3" id="KW-0479">Metal-binding</keyword>
<reference evidence="9" key="2">
    <citation type="submission" date="2025-04" db="UniProtKB">
        <authorList>
            <consortium name="RefSeq"/>
        </authorList>
    </citation>
    <scope>IDENTIFICATION</scope>
    <source>
        <strain evidence="9">USDA-PBARC FA_bdor</strain>
        <tissue evidence="9">Whole organism</tissue>
    </source>
</reference>
<dbReference type="SUPFAM" id="SSF49764">
    <property type="entry name" value="HSP20-like chaperones"/>
    <property type="match status" value="1"/>
</dbReference>
<accession>A0A0C9Q5L2</accession>
<dbReference type="InterPro" id="IPR002068">
    <property type="entry name" value="A-crystallin/Hsp20_dom"/>
</dbReference>
<dbReference type="Proteomes" id="UP000694866">
    <property type="component" value="Unplaced"/>
</dbReference>
<evidence type="ECO:0000259" key="6">
    <source>
        <dbReference type="PROSITE" id="PS01031"/>
    </source>
</evidence>
<dbReference type="GeneID" id="105268872"/>
<dbReference type="RefSeq" id="XP_011307047.1">
    <property type="nucleotide sequence ID" value="XM_011308745.1"/>
</dbReference>
<dbReference type="InterPro" id="IPR001436">
    <property type="entry name" value="Alpha-crystallin/sHSP_animal"/>
</dbReference>
<dbReference type="OrthoDB" id="1431247at2759"/>
<proteinExistence type="inferred from homology"/>
<feature type="binding site" evidence="3">
    <location>
        <position position="102"/>
    </location>
    <ligand>
        <name>Zn(2+)</name>
        <dbReference type="ChEBI" id="CHEBI:29105"/>
        <label>1</label>
    </ligand>
</feature>
<dbReference type="PIRSF" id="PIRSF036514">
    <property type="entry name" value="Sm_HSP_B1"/>
    <property type="match status" value="1"/>
</dbReference>
<organism evidence="7">
    <name type="scientific">Fopius arisanus</name>
    <dbReference type="NCBI Taxonomy" id="64838"/>
    <lineage>
        <taxon>Eukaryota</taxon>
        <taxon>Metazoa</taxon>
        <taxon>Ecdysozoa</taxon>
        <taxon>Arthropoda</taxon>
        <taxon>Hexapoda</taxon>
        <taxon>Insecta</taxon>
        <taxon>Pterygota</taxon>
        <taxon>Neoptera</taxon>
        <taxon>Endopterygota</taxon>
        <taxon>Hymenoptera</taxon>
        <taxon>Apocrita</taxon>
        <taxon>Ichneumonoidea</taxon>
        <taxon>Braconidae</taxon>
        <taxon>Opiinae</taxon>
        <taxon>Fopius</taxon>
    </lineage>
</organism>
<keyword evidence="1" id="KW-0346">Stress response</keyword>
<dbReference type="InterPro" id="IPR055269">
    <property type="entry name" value="Alpha-crystallin/HSP_16"/>
</dbReference>
<reference evidence="7" key="1">
    <citation type="submission" date="2015-01" db="EMBL/GenBank/DDBJ databases">
        <title>Transcriptome Assembly of Fopius arisanus.</title>
        <authorList>
            <person name="Geib S."/>
        </authorList>
    </citation>
    <scope>NUCLEOTIDE SEQUENCE</scope>
</reference>
<dbReference type="PRINTS" id="PR00299">
    <property type="entry name" value="ACRYSTALLIN"/>
</dbReference>
<evidence type="ECO:0000313" key="9">
    <source>
        <dbReference type="RefSeq" id="XP_011307047.1"/>
    </source>
</evidence>
<dbReference type="PANTHER" id="PTHR45640">
    <property type="entry name" value="HEAT SHOCK PROTEIN HSP-12.2-RELATED"/>
    <property type="match status" value="1"/>
</dbReference>
<dbReference type="EMBL" id="GBYB01009378">
    <property type="protein sequence ID" value="JAG79145.1"/>
    <property type="molecule type" value="Transcribed_RNA"/>
</dbReference>
<protein>
    <submittedName>
        <fullName evidence="7">L(2)efl_5 protein</fullName>
    </submittedName>
    <submittedName>
        <fullName evidence="9">Protein lethal(2)essential for life</fullName>
    </submittedName>
</protein>
<dbReference type="Pfam" id="PF00011">
    <property type="entry name" value="HSP20"/>
    <property type="match status" value="1"/>
</dbReference>
<dbReference type="AlphaFoldDB" id="A0A0C9Q5L2"/>
<keyword evidence="3" id="KW-0862">Zinc</keyword>
<evidence type="ECO:0000256" key="1">
    <source>
        <dbReference type="ARBA" id="ARBA00023016"/>
    </source>
</evidence>
<dbReference type="GO" id="GO:0009408">
    <property type="term" value="P:response to heat"/>
    <property type="evidence" value="ECO:0007669"/>
    <property type="project" value="UniProtKB-ARBA"/>
</dbReference>
<dbReference type="PROSITE" id="PS01031">
    <property type="entry name" value="SHSP"/>
    <property type="match status" value="1"/>
</dbReference>